<dbReference type="AlphaFoldDB" id="S4P1A5"/>
<reference evidence="1" key="2">
    <citation type="submission" date="2013-05" db="EMBL/GenBank/DDBJ databases">
        <authorList>
            <person name="Carter J.-M."/>
            <person name="Baker S.C."/>
            <person name="Pink R."/>
            <person name="Carter D.R.F."/>
            <person name="Collins A."/>
            <person name="Tomlin J."/>
            <person name="Gibbs M."/>
            <person name="Breuker C.J."/>
        </authorList>
    </citation>
    <scope>NUCLEOTIDE SEQUENCE</scope>
    <source>
        <tissue evidence="1">Ovary</tissue>
    </source>
</reference>
<protein>
    <submittedName>
        <fullName evidence="1">Uncharacterized protein</fullName>
    </submittedName>
</protein>
<organism evidence="1">
    <name type="scientific">Pararge aegeria</name>
    <name type="common">speckled wood butterfly</name>
    <dbReference type="NCBI Taxonomy" id="116150"/>
    <lineage>
        <taxon>Eukaryota</taxon>
        <taxon>Metazoa</taxon>
        <taxon>Ecdysozoa</taxon>
        <taxon>Arthropoda</taxon>
        <taxon>Hexapoda</taxon>
        <taxon>Insecta</taxon>
        <taxon>Pterygota</taxon>
        <taxon>Neoptera</taxon>
        <taxon>Endopterygota</taxon>
        <taxon>Lepidoptera</taxon>
        <taxon>Glossata</taxon>
        <taxon>Ditrysia</taxon>
        <taxon>Papilionoidea</taxon>
        <taxon>Nymphalidae</taxon>
        <taxon>Satyrinae</taxon>
        <taxon>Satyrini</taxon>
        <taxon>Parargina</taxon>
        <taxon>Pararge</taxon>
    </lineage>
</organism>
<accession>S4P1A5</accession>
<sequence>MYVTFYLTNVQVANIVPLRTGGFPLTKGAIWLDHNILLLKNTSKYKVYSYRVGTRSEQGSVFTQSLIIM</sequence>
<dbReference type="EMBL" id="GAIX01012580">
    <property type="protein sequence ID" value="JAA79980.1"/>
    <property type="molecule type" value="Transcribed_RNA"/>
</dbReference>
<reference evidence="1" key="1">
    <citation type="journal article" date="2013" name="BMC Genomics">
        <title>Unscrambling butterfly oogenesis.</title>
        <authorList>
            <person name="Carter J.M."/>
            <person name="Baker S.C."/>
            <person name="Pink R."/>
            <person name="Carter D.R."/>
            <person name="Collins A."/>
            <person name="Tomlin J."/>
            <person name="Gibbs M."/>
            <person name="Breuker C.J."/>
        </authorList>
    </citation>
    <scope>NUCLEOTIDE SEQUENCE</scope>
    <source>
        <tissue evidence="1">Ovary</tissue>
    </source>
</reference>
<proteinExistence type="predicted"/>
<name>S4P1A5_9NEOP</name>
<evidence type="ECO:0000313" key="1">
    <source>
        <dbReference type="EMBL" id="JAA79980.1"/>
    </source>
</evidence>